<organism evidence="1 2">
    <name type="scientific">Daldinia eschscholtzii</name>
    <dbReference type="NCBI Taxonomy" id="292717"/>
    <lineage>
        <taxon>Eukaryota</taxon>
        <taxon>Fungi</taxon>
        <taxon>Dikarya</taxon>
        <taxon>Ascomycota</taxon>
        <taxon>Pezizomycotina</taxon>
        <taxon>Sordariomycetes</taxon>
        <taxon>Xylariomycetidae</taxon>
        <taxon>Xylariales</taxon>
        <taxon>Hypoxylaceae</taxon>
        <taxon>Daldinia</taxon>
    </lineage>
</organism>
<dbReference type="AlphaFoldDB" id="A0AAX6MBH5"/>
<evidence type="ECO:0000313" key="2">
    <source>
        <dbReference type="Proteomes" id="UP001369815"/>
    </source>
</evidence>
<reference evidence="1 2" key="1">
    <citation type="journal article" date="2024" name="Front Chem Biol">
        <title>Unveiling the potential of Daldinia eschscholtzii MFLUCC 19-0629 through bioactivity and bioinformatics studies for enhanced sustainable agriculture production.</title>
        <authorList>
            <person name="Brooks S."/>
            <person name="Weaver J.A."/>
            <person name="Klomchit A."/>
            <person name="Alharthi S.A."/>
            <person name="Onlamun T."/>
            <person name="Nurani R."/>
            <person name="Vong T.K."/>
            <person name="Alberti F."/>
            <person name="Greco C."/>
        </authorList>
    </citation>
    <scope>NUCLEOTIDE SEQUENCE [LARGE SCALE GENOMIC DNA]</scope>
    <source>
        <strain evidence="1">MFLUCC 19-0629</strain>
    </source>
</reference>
<dbReference type="EMBL" id="JBANMG010000008">
    <property type="protein sequence ID" value="KAK6949737.1"/>
    <property type="molecule type" value="Genomic_DNA"/>
</dbReference>
<keyword evidence="2" id="KW-1185">Reference proteome</keyword>
<dbReference type="Proteomes" id="UP001369815">
    <property type="component" value="Unassembled WGS sequence"/>
</dbReference>
<proteinExistence type="predicted"/>
<evidence type="ECO:0000313" key="1">
    <source>
        <dbReference type="EMBL" id="KAK6949737.1"/>
    </source>
</evidence>
<gene>
    <name evidence="1" type="ORF">Daesc_008058</name>
</gene>
<comment type="caution">
    <text evidence="1">The sequence shown here is derived from an EMBL/GenBank/DDBJ whole genome shotgun (WGS) entry which is preliminary data.</text>
</comment>
<accession>A0AAX6MBH5</accession>
<sequence>MYISSYNVTMSPFQTIQLQLPLRIKPKLKPRPKSKSESEFNLNPKSSLRPEVIPKQAHKARKPKRPNMCSTVLFTYRCGCTHTTTFECPDTASTFSSLVPGPSRSGLNHPHPHPRSCSCSRSRRCRRRQQCYGPETAPTTTPLDEDCFDCAQKREETSRRAASLSDVDISSLSLSRDTDAESESDLDTAGVSMSLVLSTRASSPPDETILKERDPNIPSRCPLVSVLDLDLDLDLRMQLMDLDLLEESHGSL</sequence>
<name>A0AAX6MBH5_9PEZI</name>
<protein>
    <submittedName>
        <fullName evidence="1">Uncharacterized protein</fullName>
    </submittedName>
</protein>